<dbReference type="PRINTS" id="PR00081">
    <property type="entry name" value="GDHRDH"/>
</dbReference>
<dbReference type="Pfam" id="PF00106">
    <property type="entry name" value="adh_short"/>
    <property type="match status" value="1"/>
</dbReference>
<dbReference type="SUPFAM" id="SSF51735">
    <property type="entry name" value="NAD(P)-binding Rossmann-fold domains"/>
    <property type="match status" value="1"/>
</dbReference>
<dbReference type="PANTHER" id="PTHR43157:SF35">
    <property type="entry name" value="DEHYDROGENASE_REDUCTASE FAMILY PROTEIN, PUTATIVE-RELATED"/>
    <property type="match status" value="1"/>
</dbReference>
<protein>
    <submittedName>
        <fullName evidence="2">PesH</fullName>
    </submittedName>
</protein>
<dbReference type="InterPro" id="IPR036291">
    <property type="entry name" value="NAD(P)-bd_dom_sf"/>
</dbReference>
<evidence type="ECO:0000256" key="1">
    <source>
        <dbReference type="ARBA" id="ARBA00023002"/>
    </source>
</evidence>
<name>A0A6M4EMR7_9PEZI</name>
<evidence type="ECO:0000313" key="2">
    <source>
        <dbReference type="EMBL" id="QJQ82473.1"/>
    </source>
</evidence>
<dbReference type="EMBL" id="MT109336">
    <property type="protein sequence ID" value="QJQ82473.1"/>
    <property type="molecule type" value="Genomic_DNA"/>
</dbReference>
<dbReference type="Gene3D" id="3.40.50.720">
    <property type="entry name" value="NAD(P)-binding Rossmann-like Domain"/>
    <property type="match status" value="1"/>
</dbReference>
<dbReference type="InterPro" id="IPR002347">
    <property type="entry name" value="SDR_fam"/>
</dbReference>
<organism evidence="2">
    <name type="scientific">Pestalotiopsis humus</name>
    <dbReference type="NCBI Taxonomy" id="1562279"/>
    <lineage>
        <taxon>Eukaryota</taxon>
        <taxon>Fungi</taxon>
        <taxon>Dikarya</taxon>
        <taxon>Ascomycota</taxon>
        <taxon>Pezizomycotina</taxon>
        <taxon>Sordariomycetes</taxon>
        <taxon>Xylariomycetidae</taxon>
        <taxon>Amphisphaeriales</taxon>
        <taxon>Sporocadaceae</taxon>
        <taxon>Pestalotiopsis</taxon>
    </lineage>
</organism>
<reference evidence="2" key="1">
    <citation type="journal article" date="2020" name="Angew. Chem. Int. Ed. Engl.">
        <title>Biosynthesis of biscognienyne B involving an unprecedented cytochrome P450-dependent alkynylation.</title>
        <authorList>
            <person name="Abe I."/>
            <person name="Lv J.M."/>
            <person name="Gao Y.H."/>
            <person name="Zhao H."/>
            <person name="Awakawa T."/>
            <person name="Liu L."/>
            <person name="Chen G.D."/>
            <person name="Yao X.S."/>
            <person name="Hu D."/>
            <person name="Gao H."/>
        </authorList>
    </citation>
    <scope>NUCLEOTIDE SEQUENCE</scope>
    <source>
        <strain evidence="2">FKI-7473</strain>
    </source>
</reference>
<dbReference type="AlphaFoldDB" id="A0A6M4EMR7"/>
<dbReference type="PANTHER" id="PTHR43157">
    <property type="entry name" value="PHOSPHATIDYLINOSITOL-GLYCAN BIOSYNTHESIS CLASS F PROTEIN-RELATED"/>
    <property type="match status" value="1"/>
</dbReference>
<keyword evidence="1" id="KW-0560">Oxidoreductase</keyword>
<proteinExistence type="predicted"/>
<sequence>MSLSSKLEADALYEATLRGTFARQFTTPKPLPSGTRLDGQTVLVTGGNGGIGLAACRELLKLGPSQLILAARSRTRGEEAAQELRQEFAASSILISVWTLDMESYESIQKFAEQCAALPRIDIVILNAALMKQRYDPHPITGHEMTIQVNYLSTALLAILLLPILKASKAKNESSQPPVLHLVASETAYYEACVPKPGPVLPQYQDPKAYDTFSWYSASKLLLILFGTRLAELVDPNDVLINMSTPGLTRSSRLDGNVSAFMKVLMRVFRSIVGRTQEVAASVYLHAVLAAGAASHGSYISDWTIKPYPKFWFTAEGQKARAALWEETMTELNFAGVSKIINDIQRVT</sequence>
<accession>A0A6M4EMR7</accession>
<gene>
    <name evidence="2" type="primary">pesH</name>
</gene>
<dbReference type="GO" id="GO:0016491">
    <property type="term" value="F:oxidoreductase activity"/>
    <property type="evidence" value="ECO:0007669"/>
    <property type="project" value="UniProtKB-KW"/>
</dbReference>